<feature type="transmembrane region" description="Helical" evidence="2">
    <location>
        <begin position="53"/>
        <end position="71"/>
    </location>
</feature>
<dbReference type="Proteomes" id="UP000278351">
    <property type="component" value="Unassembled WGS sequence"/>
</dbReference>
<keyword evidence="3" id="KW-0732">Signal</keyword>
<dbReference type="InterPro" id="IPR025408">
    <property type="entry name" value="DUF4134"/>
</dbReference>
<feature type="chain" id="PRO_5018245553" evidence="3">
    <location>
        <begin position="30"/>
        <end position="128"/>
    </location>
</feature>
<evidence type="ECO:0000313" key="4">
    <source>
        <dbReference type="EMBL" id="RPE11983.1"/>
    </source>
</evidence>
<evidence type="ECO:0000256" key="3">
    <source>
        <dbReference type="SAM" id="SignalP"/>
    </source>
</evidence>
<reference evidence="4 5" key="1">
    <citation type="submission" date="2018-11" db="EMBL/GenBank/DDBJ databases">
        <title>Chitinophaga lutea sp.nov., isolate from arsenic contaminated soil.</title>
        <authorList>
            <person name="Zong Y."/>
        </authorList>
    </citation>
    <scope>NUCLEOTIDE SEQUENCE [LARGE SCALE GENOMIC DNA]</scope>
    <source>
        <strain evidence="4 5">ZY74</strain>
    </source>
</reference>
<name>A0A3N4PT29_9BACT</name>
<comment type="caution">
    <text evidence="4">The sequence shown here is derived from an EMBL/GenBank/DDBJ whole genome shotgun (WGS) entry which is preliminary data.</text>
</comment>
<protein>
    <submittedName>
        <fullName evidence="4">DUF4134 domain-containing protein</fullName>
    </submittedName>
</protein>
<organism evidence="4 5">
    <name type="scientific">Chitinophaga lutea</name>
    <dbReference type="NCBI Taxonomy" id="2488634"/>
    <lineage>
        <taxon>Bacteria</taxon>
        <taxon>Pseudomonadati</taxon>
        <taxon>Bacteroidota</taxon>
        <taxon>Chitinophagia</taxon>
        <taxon>Chitinophagales</taxon>
        <taxon>Chitinophagaceae</taxon>
        <taxon>Chitinophaga</taxon>
    </lineage>
</organism>
<feature type="region of interest" description="Disordered" evidence="1">
    <location>
        <begin position="77"/>
        <end position="128"/>
    </location>
</feature>
<keyword evidence="2" id="KW-0472">Membrane</keyword>
<accession>A0A3N4PT29</accession>
<evidence type="ECO:0000313" key="5">
    <source>
        <dbReference type="Proteomes" id="UP000278351"/>
    </source>
</evidence>
<keyword evidence="5" id="KW-1185">Reference proteome</keyword>
<dbReference type="AlphaFoldDB" id="A0A3N4PT29"/>
<dbReference type="EMBL" id="RPDH01000001">
    <property type="protein sequence ID" value="RPE11983.1"/>
    <property type="molecule type" value="Genomic_DNA"/>
</dbReference>
<gene>
    <name evidence="4" type="ORF">EGT74_00030</name>
</gene>
<evidence type="ECO:0000256" key="1">
    <source>
        <dbReference type="SAM" id="MobiDB-lite"/>
    </source>
</evidence>
<keyword evidence="2" id="KW-0812">Transmembrane</keyword>
<feature type="compositionally biased region" description="Basic and acidic residues" evidence="1">
    <location>
        <begin position="77"/>
        <end position="87"/>
    </location>
</feature>
<evidence type="ECO:0000256" key="2">
    <source>
        <dbReference type="SAM" id="Phobius"/>
    </source>
</evidence>
<feature type="signal peptide" evidence="3">
    <location>
        <begin position="1"/>
        <end position="29"/>
    </location>
</feature>
<proteinExistence type="predicted"/>
<keyword evidence="2" id="KW-1133">Transmembrane helix</keyword>
<dbReference type="Pfam" id="PF13572">
    <property type="entry name" value="DUF4134"/>
    <property type="match status" value="1"/>
</dbReference>
<sequence length="128" mass="13982">MQLPNSHGRKARWQAIAAILLITGISAQAQDGVAGIEQANEMVREYFDTGITLLYAIGAVLGLVGAVKVYTRPFFERTKKAGSETRHGGSVQDRSKRCIQGAQQGKQKRPVTDLQPNSQRPRGNHKSP</sequence>